<evidence type="ECO:0000313" key="4">
    <source>
        <dbReference type="EMBL" id="EEG72387.1"/>
    </source>
</evidence>
<reference evidence="4" key="2">
    <citation type="submission" date="2013-06" db="EMBL/GenBank/DDBJ databases">
        <title>Draft genome sequence of Clostridium hylemonae (DSM 15053).</title>
        <authorList>
            <person name="Sudarsanam P."/>
            <person name="Ley R."/>
            <person name="Guruge J."/>
            <person name="Turnbaugh P.J."/>
            <person name="Mahowald M."/>
            <person name="Liep D."/>
            <person name="Gordon J."/>
        </authorList>
    </citation>
    <scope>NUCLEOTIDE SEQUENCE</scope>
    <source>
        <strain evidence="4">DSM 15053</strain>
    </source>
</reference>
<evidence type="ECO:0000256" key="1">
    <source>
        <dbReference type="ARBA" id="ARBA00007274"/>
    </source>
</evidence>
<evidence type="ECO:0000256" key="3">
    <source>
        <dbReference type="ARBA" id="ARBA00022737"/>
    </source>
</evidence>
<dbReference type="HOGENOM" id="CLU_051638_3_4_9"/>
<dbReference type="PROSITE" id="PS00101">
    <property type="entry name" value="HEXAPEP_TRANSFERASES"/>
    <property type="match status" value="1"/>
</dbReference>
<keyword evidence="3" id="KW-0677">Repeat</keyword>
<comment type="caution">
    <text evidence="4">The sequence shown here is derived from an EMBL/GenBank/DDBJ whole genome shotgun (WGS) entry which is preliminary data.</text>
</comment>
<dbReference type="Proteomes" id="UP000004893">
    <property type="component" value="Unassembled WGS sequence"/>
</dbReference>
<organism evidence="4 5">
    <name type="scientific">[Clostridium] hylemonae DSM 15053</name>
    <dbReference type="NCBI Taxonomy" id="553973"/>
    <lineage>
        <taxon>Bacteria</taxon>
        <taxon>Bacillati</taxon>
        <taxon>Bacillota</taxon>
        <taxon>Clostridia</taxon>
        <taxon>Lachnospirales</taxon>
        <taxon>Lachnospiraceae</taxon>
    </lineage>
</organism>
<dbReference type="STRING" id="553973.CLOHYLEM_07390"/>
<reference evidence="4" key="1">
    <citation type="submission" date="2009-02" db="EMBL/GenBank/DDBJ databases">
        <authorList>
            <person name="Fulton L."/>
            <person name="Clifton S."/>
            <person name="Fulton B."/>
            <person name="Xu J."/>
            <person name="Minx P."/>
            <person name="Pepin K.H."/>
            <person name="Johnson M."/>
            <person name="Bhonagiri V."/>
            <person name="Nash W.E."/>
            <person name="Mardis E.R."/>
            <person name="Wilson R.K."/>
        </authorList>
    </citation>
    <scope>NUCLEOTIDE SEQUENCE [LARGE SCALE GENOMIC DNA]</scope>
    <source>
        <strain evidence="4">DSM 15053</strain>
    </source>
</reference>
<comment type="similarity">
    <text evidence="1">Belongs to the transferase hexapeptide repeat family.</text>
</comment>
<sequence>MDKQEFLDYMRQGRAIAGGSHLHQFMHELAQEAMQITAELNNQCHEPGEMRALFAELTGKPVDETFSMFPPFYTECGKNIFIGKNVFINCCCHFQDHGGIYIGDGTLIGSHVVMATINHGQDPSERSDSFPAPIQIGEKVWIGSHATILPGVTIGDHAVVAAGAVVTKDVPADTVAGGVPAKCLKHI</sequence>
<accession>C0C5K3</accession>
<gene>
    <name evidence="4" type="ORF">CLOHYLEM_07390</name>
</gene>
<dbReference type="RefSeq" id="WP_006444734.1">
    <property type="nucleotide sequence ID" value="NZ_CP036524.1"/>
</dbReference>
<dbReference type="Pfam" id="PF00132">
    <property type="entry name" value="Hexapep"/>
    <property type="match status" value="1"/>
</dbReference>
<dbReference type="AlphaFoldDB" id="C0C5K3"/>
<dbReference type="EMBL" id="ABYI02000041">
    <property type="protein sequence ID" value="EEG72387.1"/>
    <property type="molecule type" value="Genomic_DNA"/>
</dbReference>
<dbReference type="Gene3D" id="2.160.10.10">
    <property type="entry name" value="Hexapeptide repeat proteins"/>
    <property type="match status" value="1"/>
</dbReference>
<protein>
    <submittedName>
        <fullName evidence="4">Bacterial transferase hexapeptide repeat protein</fullName>
    </submittedName>
</protein>
<dbReference type="OrthoDB" id="9801697at2"/>
<dbReference type="InterPro" id="IPR051159">
    <property type="entry name" value="Hexapeptide_acetyltransf"/>
</dbReference>
<dbReference type="eggNOG" id="COG0110">
    <property type="taxonomic scope" value="Bacteria"/>
</dbReference>
<evidence type="ECO:0000313" key="5">
    <source>
        <dbReference type="Proteomes" id="UP000004893"/>
    </source>
</evidence>
<name>C0C5K3_9FIRM</name>
<keyword evidence="2 4" id="KW-0808">Transferase</keyword>
<dbReference type="PANTHER" id="PTHR23416">
    <property type="entry name" value="SIALIC ACID SYNTHASE-RELATED"/>
    <property type="match status" value="1"/>
</dbReference>
<evidence type="ECO:0000256" key="2">
    <source>
        <dbReference type="ARBA" id="ARBA00022679"/>
    </source>
</evidence>
<dbReference type="InterPro" id="IPR001451">
    <property type="entry name" value="Hexapep"/>
</dbReference>
<dbReference type="GO" id="GO:0008374">
    <property type="term" value="F:O-acyltransferase activity"/>
    <property type="evidence" value="ECO:0007669"/>
    <property type="project" value="TreeGrafter"/>
</dbReference>
<dbReference type="InterPro" id="IPR018357">
    <property type="entry name" value="Hexapep_transf_CS"/>
</dbReference>
<dbReference type="PANTHER" id="PTHR23416:SF23">
    <property type="entry name" value="ACETYLTRANSFERASE C18B11.09C-RELATED"/>
    <property type="match status" value="1"/>
</dbReference>
<dbReference type="InterPro" id="IPR011004">
    <property type="entry name" value="Trimer_LpxA-like_sf"/>
</dbReference>
<keyword evidence="5" id="KW-1185">Reference proteome</keyword>
<dbReference type="SUPFAM" id="SSF51161">
    <property type="entry name" value="Trimeric LpxA-like enzymes"/>
    <property type="match status" value="1"/>
</dbReference>
<proteinExistence type="inferred from homology"/>